<feature type="transmembrane region" description="Helical" evidence="1">
    <location>
        <begin position="42"/>
        <end position="66"/>
    </location>
</feature>
<evidence type="ECO:0000313" key="2">
    <source>
        <dbReference type="EMBL" id="CAB4121355.1"/>
    </source>
</evidence>
<keyword evidence="1" id="KW-1133">Transmembrane helix</keyword>
<name>A0A6J5KIL9_9CAUD</name>
<gene>
    <name evidence="2" type="ORF">UFOVP12_17</name>
</gene>
<protein>
    <submittedName>
        <fullName evidence="2">Uncharacterized protein</fullName>
    </submittedName>
</protein>
<proteinExistence type="predicted"/>
<keyword evidence="1" id="KW-0812">Transmembrane</keyword>
<sequence length="72" mass="8141">MQPNQLEAVNDALLRKDVELLTEKVEKLSNDVESLVAAWNTATYIVVFVKWLAGAGIALGIIYTFMKHMFDR</sequence>
<evidence type="ECO:0000256" key="1">
    <source>
        <dbReference type="SAM" id="Phobius"/>
    </source>
</evidence>
<reference evidence="2" key="1">
    <citation type="submission" date="2020-04" db="EMBL/GenBank/DDBJ databases">
        <authorList>
            <person name="Chiriac C."/>
            <person name="Salcher M."/>
            <person name="Ghai R."/>
            <person name="Kavagutti S V."/>
        </authorList>
    </citation>
    <scope>NUCLEOTIDE SEQUENCE</scope>
</reference>
<organism evidence="2">
    <name type="scientific">uncultured Caudovirales phage</name>
    <dbReference type="NCBI Taxonomy" id="2100421"/>
    <lineage>
        <taxon>Viruses</taxon>
        <taxon>Duplodnaviria</taxon>
        <taxon>Heunggongvirae</taxon>
        <taxon>Uroviricota</taxon>
        <taxon>Caudoviricetes</taxon>
        <taxon>Peduoviridae</taxon>
        <taxon>Maltschvirus</taxon>
        <taxon>Maltschvirus maltsch</taxon>
    </lineage>
</organism>
<keyword evidence="1" id="KW-0472">Membrane</keyword>
<accession>A0A6J5KIL9</accession>
<dbReference type="EMBL" id="LR796146">
    <property type="protein sequence ID" value="CAB4121355.1"/>
    <property type="molecule type" value="Genomic_DNA"/>
</dbReference>